<feature type="compositionally biased region" description="Polar residues" evidence="1">
    <location>
        <begin position="261"/>
        <end position="313"/>
    </location>
</feature>
<protein>
    <submittedName>
        <fullName evidence="2">Uncharacterized protein</fullName>
    </submittedName>
</protein>
<reference evidence="2" key="1">
    <citation type="journal article" date="2020" name="Nature">
        <title>Giant virus diversity and host interactions through global metagenomics.</title>
        <authorList>
            <person name="Schulz F."/>
            <person name="Roux S."/>
            <person name="Paez-Espino D."/>
            <person name="Jungbluth S."/>
            <person name="Walsh D.A."/>
            <person name="Denef V.J."/>
            <person name="McMahon K.D."/>
            <person name="Konstantinidis K.T."/>
            <person name="Eloe-Fadrosh E.A."/>
            <person name="Kyrpides N.C."/>
            <person name="Woyke T."/>
        </authorList>
    </citation>
    <scope>NUCLEOTIDE SEQUENCE</scope>
    <source>
        <strain evidence="2">GVMAG-M-3300023184-178</strain>
    </source>
</reference>
<proteinExistence type="predicted"/>
<dbReference type="AlphaFoldDB" id="A0A6C0HWU6"/>
<accession>A0A6C0HWU6</accession>
<organism evidence="2">
    <name type="scientific">viral metagenome</name>
    <dbReference type="NCBI Taxonomy" id="1070528"/>
    <lineage>
        <taxon>unclassified sequences</taxon>
        <taxon>metagenomes</taxon>
        <taxon>organismal metagenomes</taxon>
    </lineage>
</organism>
<dbReference type="EMBL" id="MN740029">
    <property type="protein sequence ID" value="QHT85004.1"/>
    <property type="molecule type" value="Genomic_DNA"/>
</dbReference>
<sequence>MLSKTVIIGCNLHGEIMLDKNNNPFVEPLKLKSLIQLNAVTPGITNIATFTTYDKLGRDVDSFIEDNPKDWDADYSENDLLSYVKKIRRLLIKSNKEERKDIEQLYKKNAKQQNTGLTDRVATNMKGYVHSLDKSYNISAFGQGDKILNKTFYKFDAVELENVEMEDDDVDLEDAFFNKLFVYNNEDKMEIFDFLDSLGHPRDELTLFNLIDFLEGLGVENLILIDLSCEVFVRDDNFEFTSRDIRSKRNFIEKQNLRNNRTLSRYKSTNSTRSNSAKTDFTNSTRSNSAKTDSTKSTRSNSAKTDSTNSTRSSKNKGRGSAKTDSTNSTRSSKNKGRGRFTKKRQK</sequence>
<feature type="compositionally biased region" description="Basic residues" evidence="1">
    <location>
        <begin position="333"/>
        <end position="347"/>
    </location>
</feature>
<name>A0A6C0HWU6_9ZZZZ</name>
<feature type="compositionally biased region" description="Polar residues" evidence="1">
    <location>
        <begin position="323"/>
        <end position="332"/>
    </location>
</feature>
<feature type="region of interest" description="Disordered" evidence="1">
    <location>
        <begin position="261"/>
        <end position="347"/>
    </location>
</feature>
<evidence type="ECO:0000256" key="1">
    <source>
        <dbReference type="SAM" id="MobiDB-lite"/>
    </source>
</evidence>
<evidence type="ECO:0000313" key="2">
    <source>
        <dbReference type="EMBL" id="QHT85004.1"/>
    </source>
</evidence>